<dbReference type="OrthoDB" id="21254at2759"/>
<dbReference type="AlphaFoldDB" id="A0A813G9S0"/>
<sequence length="255" mass="27479">MLDINNLLVLFLEAAIFTILKVRGLYHPHSFKRQNVLGHCTWWSSCPSVESYVLSLCESLRPAISRDRLHNLVLNIHNAKGCLKERFVISFPLDPQVLAQRGADDLTQALGLALTQLEMSSAVLCCSPGEGGGAETWSISVETKEPRAGGGGVREEALLPFWAVRSSGGLQPPLGRLLHPLGSLLGPEMRSEDVVRTLDSDRSVGTAAGGPRPVVIRFHVEEICGEQVVQEPLLVSLDSPGEDLVHSSFGSADAG</sequence>
<protein>
    <recommendedName>
        <fullName evidence="1">HORMA domain-containing protein</fullName>
    </recommendedName>
</protein>
<evidence type="ECO:0000313" key="2">
    <source>
        <dbReference type="EMBL" id="CAE8621843.1"/>
    </source>
</evidence>
<reference evidence="2" key="1">
    <citation type="submission" date="2021-02" db="EMBL/GenBank/DDBJ databases">
        <authorList>
            <person name="Dougan E. K."/>
            <person name="Rhodes N."/>
            <person name="Thang M."/>
            <person name="Chan C."/>
        </authorList>
    </citation>
    <scope>NUCLEOTIDE SEQUENCE</scope>
</reference>
<gene>
    <name evidence="2" type="ORF">PGLA1383_LOCUS39360</name>
</gene>
<name>A0A813G9S0_POLGL</name>
<dbReference type="GO" id="GO:0016035">
    <property type="term" value="C:zeta DNA polymerase complex"/>
    <property type="evidence" value="ECO:0007669"/>
    <property type="project" value="TreeGrafter"/>
</dbReference>
<dbReference type="PANTHER" id="PTHR11842:SF10">
    <property type="entry name" value="MITOTIC SPINDLE ASSEMBLY CHECKPOINT PROTEIN MAD2B"/>
    <property type="match status" value="1"/>
</dbReference>
<dbReference type="PANTHER" id="PTHR11842">
    <property type="entry name" value="MITOTIC SPINDLE ASSEMBLY CHECKPOINT PROTEIN MAD2"/>
    <property type="match status" value="1"/>
</dbReference>
<organism evidence="2 3">
    <name type="scientific">Polarella glacialis</name>
    <name type="common">Dinoflagellate</name>
    <dbReference type="NCBI Taxonomy" id="89957"/>
    <lineage>
        <taxon>Eukaryota</taxon>
        <taxon>Sar</taxon>
        <taxon>Alveolata</taxon>
        <taxon>Dinophyceae</taxon>
        <taxon>Suessiales</taxon>
        <taxon>Suessiaceae</taxon>
        <taxon>Polarella</taxon>
    </lineage>
</organism>
<proteinExistence type="predicted"/>
<feature type="domain" description="HORMA" evidence="1">
    <location>
        <begin position="2"/>
        <end position="195"/>
    </location>
</feature>
<accession>A0A813G9S0</accession>
<comment type="caution">
    <text evidence="2">The sequence shown here is derived from an EMBL/GenBank/DDBJ whole genome shotgun (WGS) entry which is preliminary data.</text>
</comment>
<keyword evidence="3" id="KW-1185">Reference proteome</keyword>
<dbReference type="PROSITE" id="PS50815">
    <property type="entry name" value="HORMA"/>
    <property type="match status" value="1"/>
</dbReference>
<dbReference type="Proteomes" id="UP000654075">
    <property type="component" value="Unassembled WGS sequence"/>
</dbReference>
<dbReference type="SUPFAM" id="SSF56019">
    <property type="entry name" value="The spindle assembly checkpoint protein mad2"/>
    <property type="match status" value="1"/>
</dbReference>
<dbReference type="Gene3D" id="3.30.900.10">
    <property type="entry name" value="HORMA domain"/>
    <property type="match status" value="1"/>
</dbReference>
<evidence type="ECO:0000313" key="3">
    <source>
        <dbReference type="Proteomes" id="UP000654075"/>
    </source>
</evidence>
<dbReference type="InterPro" id="IPR036570">
    <property type="entry name" value="HORMA_dom_sf"/>
</dbReference>
<dbReference type="InterPro" id="IPR045091">
    <property type="entry name" value="Mad2-like"/>
</dbReference>
<dbReference type="EMBL" id="CAJNNV010027831">
    <property type="protein sequence ID" value="CAE8621843.1"/>
    <property type="molecule type" value="Genomic_DNA"/>
</dbReference>
<dbReference type="InterPro" id="IPR003511">
    <property type="entry name" value="HORMA_dom"/>
</dbReference>
<evidence type="ECO:0000259" key="1">
    <source>
        <dbReference type="PROSITE" id="PS50815"/>
    </source>
</evidence>